<dbReference type="GO" id="GO:0043565">
    <property type="term" value="F:sequence-specific DNA binding"/>
    <property type="evidence" value="ECO:0007669"/>
    <property type="project" value="InterPro"/>
</dbReference>
<comment type="subcellular location">
    <subcellularLocation>
        <location evidence="5">Nucleus</location>
    </subcellularLocation>
</comment>
<dbReference type="AlphaFoldDB" id="A0A2A2L715"/>
<proteinExistence type="predicted"/>
<dbReference type="InterPro" id="IPR036407">
    <property type="entry name" value="DM_DNA-bd_sf"/>
</dbReference>
<organism evidence="8 9">
    <name type="scientific">Diploscapter pachys</name>
    <dbReference type="NCBI Taxonomy" id="2018661"/>
    <lineage>
        <taxon>Eukaryota</taxon>
        <taxon>Metazoa</taxon>
        <taxon>Ecdysozoa</taxon>
        <taxon>Nematoda</taxon>
        <taxon>Chromadorea</taxon>
        <taxon>Rhabditida</taxon>
        <taxon>Rhabditina</taxon>
        <taxon>Rhabditomorpha</taxon>
        <taxon>Rhabditoidea</taxon>
        <taxon>Rhabditidae</taxon>
        <taxon>Diploscapter</taxon>
    </lineage>
</organism>
<evidence type="ECO:0000256" key="1">
    <source>
        <dbReference type="ARBA" id="ARBA00022723"/>
    </source>
</evidence>
<evidence type="ECO:0000256" key="4">
    <source>
        <dbReference type="ARBA" id="ARBA00023242"/>
    </source>
</evidence>
<keyword evidence="2 5" id="KW-0862">Zinc</keyword>
<evidence type="ECO:0000313" key="8">
    <source>
        <dbReference type="EMBL" id="PAV82056.1"/>
    </source>
</evidence>
<feature type="domain" description="DM" evidence="7">
    <location>
        <begin position="38"/>
        <end position="81"/>
    </location>
</feature>
<dbReference type="Proteomes" id="UP000218231">
    <property type="component" value="Unassembled WGS sequence"/>
</dbReference>
<evidence type="ECO:0000259" key="7">
    <source>
        <dbReference type="PROSITE" id="PS50809"/>
    </source>
</evidence>
<dbReference type="EMBL" id="LIAE01007084">
    <property type="protein sequence ID" value="PAV82056.1"/>
    <property type="molecule type" value="Genomic_DNA"/>
</dbReference>
<evidence type="ECO:0000256" key="6">
    <source>
        <dbReference type="SAM" id="MobiDB-lite"/>
    </source>
</evidence>
<keyword evidence="9" id="KW-1185">Reference proteome</keyword>
<dbReference type="GO" id="GO:0006355">
    <property type="term" value="P:regulation of DNA-templated transcription"/>
    <property type="evidence" value="ECO:0007669"/>
    <property type="project" value="InterPro"/>
</dbReference>
<evidence type="ECO:0000256" key="2">
    <source>
        <dbReference type="ARBA" id="ARBA00022833"/>
    </source>
</evidence>
<accession>A0A2A2L715</accession>
<evidence type="ECO:0000256" key="5">
    <source>
        <dbReference type="PROSITE-ProRule" id="PRU00070"/>
    </source>
</evidence>
<keyword evidence="1 5" id="KW-0479">Metal-binding</keyword>
<keyword evidence="3 5" id="KW-0238">DNA-binding</keyword>
<dbReference type="SMART" id="SM00301">
    <property type="entry name" value="DM"/>
    <property type="match status" value="1"/>
</dbReference>
<feature type="compositionally biased region" description="Polar residues" evidence="6">
    <location>
        <begin position="120"/>
        <end position="131"/>
    </location>
</feature>
<reference evidence="8 9" key="1">
    <citation type="journal article" date="2017" name="Curr. Biol.">
        <title>Genome architecture and evolution of a unichromosomal asexual nematode.</title>
        <authorList>
            <person name="Fradin H."/>
            <person name="Zegar C."/>
            <person name="Gutwein M."/>
            <person name="Lucas J."/>
            <person name="Kovtun M."/>
            <person name="Corcoran D."/>
            <person name="Baugh L.R."/>
            <person name="Kiontke K."/>
            <person name="Gunsalus K."/>
            <person name="Fitch D.H."/>
            <person name="Piano F."/>
        </authorList>
    </citation>
    <scope>NUCLEOTIDE SEQUENCE [LARGE SCALE GENOMIC DNA]</scope>
    <source>
        <strain evidence="8">PF1309</strain>
    </source>
</reference>
<dbReference type="InterPro" id="IPR001275">
    <property type="entry name" value="DM_DNA-bd"/>
</dbReference>
<dbReference type="OrthoDB" id="6099493at2759"/>
<sequence>MTASVTGGSEDGRLSVNSTEDRDNPGSSKSGKGRILYCRKCEGHGEKVILKNHSPTCPYILCACKSCEKLNFKRLKSFNKRNKEKLVLAAALNAQRKTNTDTAIAISDDEESRRSSFSSNGKTPSPSSGMENSEDVSATPRVIPSSFGNNLGRKWTRLNTNPIWLNIYDFNINKFSCAIH</sequence>
<evidence type="ECO:0000256" key="3">
    <source>
        <dbReference type="ARBA" id="ARBA00023125"/>
    </source>
</evidence>
<comment type="caution">
    <text evidence="8">The sequence shown here is derived from an EMBL/GenBank/DDBJ whole genome shotgun (WGS) entry which is preliminary data.</text>
</comment>
<dbReference type="SUPFAM" id="SSF82927">
    <property type="entry name" value="Cysteine-rich DNA binding domain, (DM domain)"/>
    <property type="match status" value="1"/>
</dbReference>
<evidence type="ECO:0000313" key="9">
    <source>
        <dbReference type="Proteomes" id="UP000218231"/>
    </source>
</evidence>
<feature type="DNA-binding region" description="DM" evidence="5">
    <location>
        <begin position="38"/>
        <end position="81"/>
    </location>
</feature>
<keyword evidence="4 5" id="KW-0539">Nucleus</keyword>
<protein>
    <recommendedName>
        <fullName evidence="7">DM domain-containing protein</fullName>
    </recommendedName>
</protein>
<name>A0A2A2L715_9BILA</name>
<dbReference type="GO" id="GO:0046872">
    <property type="term" value="F:metal ion binding"/>
    <property type="evidence" value="ECO:0007669"/>
    <property type="project" value="UniProtKB-KW"/>
</dbReference>
<dbReference type="PROSITE" id="PS40000">
    <property type="entry name" value="DM_1"/>
    <property type="match status" value="1"/>
</dbReference>
<feature type="region of interest" description="Disordered" evidence="6">
    <location>
        <begin position="101"/>
        <end position="141"/>
    </location>
</feature>
<dbReference type="Pfam" id="PF00751">
    <property type="entry name" value="DM"/>
    <property type="match status" value="1"/>
</dbReference>
<feature type="region of interest" description="Disordered" evidence="6">
    <location>
        <begin position="1"/>
        <end position="30"/>
    </location>
</feature>
<dbReference type="STRING" id="2018661.A0A2A2L715"/>
<gene>
    <name evidence="8" type="ORF">WR25_11097</name>
</gene>
<dbReference type="PROSITE" id="PS50809">
    <property type="entry name" value="DM_2"/>
    <property type="match status" value="1"/>
</dbReference>
<dbReference type="Gene3D" id="4.10.1040.10">
    <property type="entry name" value="DM DNA-binding domain"/>
    <property type="match status" value="1"/>
</dbReference>
<dbReference type="GO" id="GO:0005634">
    <property type="term" value="C:nucleus"/>
    <property type="evidence" value="ECO:0007669"/>
    <property type="project" value="UniProtKB-SubCell"/>
</dbReference>